<evidence type="ECO:0000313" key="10">
    <source>
        <dbReference type="EMBL" id="UYV83503.1"/>
    </source>
</evidence>
<accession>A0ABY6LUJ5</accession>
<evidence type="ECO:0000256" key="3">
    <source>
        <dbReference type="ARBA" id="ARBA00019870"/>
    </source>
</evidence>
<keyword evidence="4" id="KW-0479">Metal-binding</keyword>
<feature type="region of interest" description="Disordered" evidence="8">
    <location>
        <begin position="310"/>
        <end position="351"/>
    </location>
</feature>
<evidence type="ECO:0000256" key="5">
    <source>
        <dbReference type="ARBA" id="ARBA00022771"/>
    </source>
</evidence>
<evidence type="ECO:0000256" key="4">
    <source>
        <dbReference type="ARBA" id="ARBA00022723"/>
    </source>
</evidence>
<evidence type="ECO:0000256" key="8">
    <source>
        <dbReference type="SAM" id="MobiDB-lite"/>
    </source>
</evidence>
<dbReference type="PANTHER" id="PTHR46465">
    <property type="entry name" value="LATERAL SIGNALING TARGET PROTEIN 2 HOMOLOG"/>
    <property type="match status" value="1"/>
</dbReference>
<keyword evidence="6" id="KW-0862">Zinc</keyword>
<comment type="similarity">
    <text evidence="2">Belongs to the lst-2 family.</text>
</comment>
<organism evidence="10 11">
    <name type="scientific">Cordylochernes scorpioides</name>
    <dbReference type="NCBI Taxonomy" id="51811"/>
    <lineage>
        <taxon>Eukaryota</taxon>
        <taxon>Metazoa</taxon>
        <taxon>Ecdysozoa</taxon>
        <taxon>Arthropoda</taxon>
        <taxon>Chelicerata</taxon>
        <taxon>Arachnida</taxon>
        <taxon>Pseudoscorpiones</taxon>
        <taxon>Cheliferoidea</taxon>
        <taxon>Chernetidae</taxon>
        <taxon>Cordylochernes</taxon>
    </lineage>
</organism>
<protein>
    <recommendedName>
        <fullName evidence="3">Lateral signaling target protein 2 homolog</fullName>
    </recommendedName>
</protein>
<gene>
    <name evidence="10" type="ORF">LAZ67_23001251</name>
</gene>
<evidence type="ECO:0000259" key="9">
    <source>
        <dbReference type="PROSITE" id="PS50178"/>
    </source>
</evidence>
<dbReference type="EMBL" id="CP092885">
    <property type="protein sequence ID" value="UYV83503.1"/>
    <property type="molecule type" value="Genomic_DNA"/>
</dbReference>
<dbReference type="InterPro" id="IPR017455">
    <property type="entry name" value="Znf_FYVE-rel"/>
</dbReference>
<dbReference type="InterPro" id="IPR000306">
    <property type="entry name" value="Znf_FYVE"/>
</dbReference>
<dbReference type="SMART" id="SM00064">
    <property type="entry name" value="FYVE"/>
    <property type="match status" value="1"/>
</dbReference>
<name>A0ABY6LUJ5_9ARAC</name>
<dbReference type="CDD" id="cd15731">
    <property type="entry name" value="FYVE_LST2"/>
    <property type="match status" value="1"/>
</dbReference>
<dbReference type="InterPro" id="IPR011011">
    <property type="entry name" value="Znf_FYVE_PHD"/>
</dbReference>
<dbReference type="Proteomes" id="UP001235939">
    <property type="component" value="Chromosome 23"/>
</dbReference>
<keyword evidence="11" id="KW-1185">Reference proteome</keyword>
<proteinExistence type="inferred from homology"/>
<dbReference type="PROSITE" id="PS50178">
    <property type="entry name" value="ZF_FYVE"/>
    <property type="match status" value="1"/>
</dbReference>
<dbReference type="PANTHER" id="PTHR46465:SF2">
    <property type="entry name" value="LATERAL SIGNALING TARGET PROTEIN 2 HOMOLOG"/>
    <property type="match status" value="1"/>
</dbReference>
<keyword evidence="5 7" id="KW-0863">Zinc-finger</keyword>
<reference evidence="10 11" key="1">
    <citation type="submission" date="2022-03" db="EMBL/GenBank/DDBJ databases">
        <title>A chromosomal length assembly of Cordylochernes scorpioides.</title>
        <authorList>
            <person name="Zeh D."/>
            <person name="Zeh J."/>
        </authorList>
    </citation>
    <scope>NUCLEOTIDE SEQUENCE [LARGE SCALE GENOMIC DNA]</scope>
    <source>
        <strain evidence="10">IN4F17</strain>
        <tissue evidence="10">Whole Body</tissue>
    </source>
</reference>
<dbReference type="SUPFAM" id="SSF57903">
    <property type="entry name" value="FYVE/PHD zinc finger"/>
    <property type="match status" value="1"/>
</dbReference>
<sequence length="443" mass="48883">MYSAVYRGLLVYPEGPLNVDASPSGMSELFRPFHSLLYKIRTCREQKGWCCRDLLRTLTSEELGFLEKMLCSLEDPKAVAFPPSPGSGLAVGCGGQELCKQFVRDFYAFNFGDSREEEEEEEEETNNNLVAAESPVQVSDTVHTAQRRLELSSVQVEIEDVCSCQDEGVFSEEVATARTVLSHVMQRVEIVPPANIPTTAPLPCPLSLLASEPLGVPRRVQALRSPSISSTDTSPYDSDCPPDDAELALALQAAEIATCHQARARFRSAEELLHKLFVCIAGVADQLQTNFASDLRNILKCVFDMNSSVTPELMPPSPPGSTTTEEGERDSIDSAEEVLPDDSVSSPSPAVRGLTDLLPDQRVCCLEPPVWVPDTESDHCMACGAIFTLLRRRHHCRHCGRLFCARCSSNSIPLPRFGQHKPVRVCDECFRYQLTPFTVQQPC</sequence>
<feature type="domain" description="FYVE-type" evidence="9">
    <location>
        <begin position="374"/>
        <end position="434"/>
    </location>
</feature>
<dbReference type="InterPro" id="IPR043269">
    <property type="entry name" value="FYVE_LST2"/>
</dbReference>
<evidence type="ECO:0000256" key="2">
    <source>
        <dbReference type="ARBA" id="ARBA00008755"/>
    </source>
</evidence>
<evidence type="ECO:0000256" key="6">
    <source>
        <dbReference type="ARBA" id="ARBA00022833"/>
    </source>
</evidence>
<dbReference type="InterPro" id="IPR051118">
    <property type="entry name" value="LST-2"/>
</dbReference>
<evidence type="ECO:0000256" key="7">
    <source>
        <dbReference type="PROSITE-ProRule" id="PRU00091"/>
    </source>
</evidence>
<feature type="compositionally biased region" description="Acidic residues" evidence="8">
    <location>
        <begin position="325"/>
        <end position="340"/>
    </location>
</feature>
<dbReference type="InterPro" id="IPR013083">
    <property type="entry name" value="Znf_RING/FYVE/PHD"/>
</dbReference>
<evidence type="ECO:0000256" key="1">
    <source>
        <dbReference type="ARBA" id="ARBA00003580"/>
    </source>
</evidence>
<dbReference type="Pfam" id="PF01363">
    <property type="entry name" value="FYVE"/>
    <property type="match status" value="1"/>
</dbReference>
<comment type="function">
    <text evidence="1">Negative regulator of epidermal growth factor receptor (EGFR) signaling.</text>
</comment>
<evidence type="ECO:0000313" key="11">
    <source>
        <dbReference type="Proteomes" id="UP001235939"/>
    </source>
</evidence>
<dbReference type="Gene3D" id="3.30.40.10">
    <property type="entry name" value="Zinc/RING finger domain, C3HC4 (zinc finger)"/>
    <property type="match status" value="1"/>
</dbReference>